<dbReference type="AlphaFoldDB" id="A0A2P5CFC0"/>
<dbReference type="EMBL" id="JXTB01000137">
    <property type="protein sequence ID" value="PON59704.1"/>
    <property type="molecule type" value="Genomic_DNA"/>
</dbReference>
<organism evidence="1 2">
    <name type="scientific">Parasponia andersonii</name>
    <name type="common">Sponia andersonii</name>
    <dbReference type="NCBI Taxonomy" id="3476"/>
    <lineage>
        <taxon>Eukaryota</taxon>
        <taxon>Viridiplantae</taxon>
        <taxon>Streptophyta</taxon>
        <taxon>Embryophyta</taxon>
        <taxon>Tracheophyta</taxon>
        <taxon>Spermatophyta</taxon>
        <taxon>Magnoliopsida</taxon>
        <taxon>eudicotyledons</taxon>
        <taxon>Gunneridae</taxon>
        <taxon>Pentapetalae</taxon>
        <taxon>rosids</taxon>
        <taxon>fabids</taxon>
        <taxon>Rosales</taxon>
        <taxon>Cannabaceae</taxon>
        <taxon>Parasponia</taxon>
    </lineage>
</organism>
<sequence>MVVISQYNRTFSLSRVCDSPLLASTQSFRFSHESLAPKASHLCGSPLLAGSESLRLSYKSLAPKASGPPLSLSLSFSLSLWALQFFKTEPPPFSFLNPYQDLCFEYPF</sequence>
<keyword evidence="2" id="KW-1185">Reference proteome</keyword>
<dbReference type="Proteomes" id="UP000237105">
    <property type="component" value="Unassembled WGS sequence"/>
</dbReference>
<protein>
    <submittedName>
        <fullName evidence="1">Uncharacterized protein</fullName>
    </submittedName>
</protein>
<evidence type="ECO:0000313" key="1">
    <source>
        <dbReference type="EMBL" id="PON59704.1"/>
    </source>
</evidence>
<accession>A0A2P5CFC0</accession>
<dbReference type="OrthoDB" id="10365920at2759"/>
<gene>
    <name evidence="1" type="ORF">PanWU01x14_157610</name>
</gene>
<reference evidence="2" key="1">
    <citation type="submission" date="2016-06" db="EMBL/GenBank/DDBJ databases">
        <title>Parallel loss of symbiosis genes in relatives of nitrogen-fixing non-legume Parasponia.</title>
        <authorList>
            <person name="Van Velzen R."/>
            <person name="Holmer R."/>
            <person name="Bu F."/>
            <person name="Rutten L."/>
            <person name="Van Zeijl A."/>
            <person name="Liu W."/>
            <person name="Santuari L."/>
            <person name="Cao Q."/>
            <person name="Sharma T."/>
            <person name="Shen D."/>
            <person name="Roswanjaya Y."/>
            <person name="Wardhani T."/>
            <person name="Kalhor M.S."/>
            <person name="Jansen J."/>
            <person name="Van den Hoogen J."/>
            <person name="Gungor B."/>
            <person name="Hartog M."/>
            <person name="Hontelez J."/>
            <person name="Verver J."/>
            <person name="Yang W.-C."/>
            <person name="Schijlen E."/>
            <person name="Repin R."/>
            <person name="Schilthuizen M."/>
            <person name="Schranz E."/>
            <person name="Heidstra R."/>
            <person name="Miyata K."/>
            <person name="Fedorova E."/>
            <person name="Kohlen W."/>
            <person name="Bisseling T."/>
            <person name="Smit S."/>
            <person name="Geurts R."/>
        </authorList>
    </citation>
    <scope>NUCLEOTIDE SEQUENCE [LARGE SCALE GENOMIC DNA]</scope>
    <source>
        <strain evidence="2">cv. WU1-14</strain>
    </source>
</reference>
<evidence type="ECO:0000313" key="2">
    <source>
        <dbReference type="Proteomes" id="UP000237105"/>
    </source>
</evidence>
<proteinExistence type="predicted"/>
<name>A0A2P5CFC0_PARAD</name>
<comment type="caution">
    <text evidence="1">The sequence shown here is derived from an EMBL/GenBank/DDBJ whole genome shotgun (WGS) entry which is preliminary data.</text>
</comment>